<dbReference type="PANTHER" id="PTHR43113">
    <property type="entry name" value="NUCLEOSIDE-DIPHOSPHATE-SUGAR EPIMERASE"/>
    <property type="match status" value="1"/>
</dbReference>
<gene>
    <name evidence="2" type="primary">oah</name>
    <name evidence="2" type="ORF">HYX28_09765</name>
</gene>
<comment type="caution">
    <text evidence="2">The sequence shown here is derived from an EMBL/GenBank/DDBJ whole genome shotgun (WGS) entry which is preliminary data.</text>
</comment>
<evidence type="ECO:0000313" key="3">
    <source>
        <dbReference type="Proteomes" id="UP000779809"/>
    </source>
</evidence>
<dbReference type="EMBL" id="JACPNR010000011">
    <property type="protein sequence ID" value="MBI2679055.1"/>
    <property type="molecule type" value="Genomic_DNA"/>
</dbReference>
<dbReference type="Pfam" id="PF00378">
    <property type="entry name" value="ECH_1"/>
    <property type="match status" value="1"/>
</dbReference>
<dbReference type="GO" id="GO:0008935">
    <property type="term" value="F:1,4-dihydroxy-2-naphthoyl-CoA synthase activity"/>
    <property type="evidence" value="ECO:0007669"/>
    <property type="project" value="TreeGrafter"/>
</dbReference>
<dbReference type="PANTHER" id="PTHR43113:SF1">
    <property type="entry name" value="1,4-DIHYDROXY-2-NAPHTHOYL-COA SYNTHASE, PEROXISOMAL"/>
    <property type="match status" value="1"/>
</dbReference>
<reference evidence="2" key="1">
    <citation type="submission" date="2020-07" db="EMBL/GenBank/DDBJ databases">
        <title>Huge and variable diversity of episymbiotic CPR bacteria and DPANN archaea in groundwater ecosystems.</title>
        <authorList>
            <person name="He C.Y."/>
            <person name="Keren R."/>
            <person name="Whittaker M."/>
            <person name="Farag I.F."/>
            <person name="Doudna J."/>
            <person name="Cate J.H.D."/>
            <person name="Banfield J.F."/>
        </authorList>
    </citation>
    <scope>NUCLEOTIDE SEQUENCE</scope>
    <source>
        <strain evidence="2">NC_groundwater_580_Pr5_B-0.1um_64_19</strain>
    </source>
</reference>
<evidence type="ECO:0000256" key="1">
    <source>
        <dbReference type="NCBIfam" id="TIGR03200"/>
    </source>
</evidence>
<sequence length="368" mass="40723">MKDHNLTATFVPRHILVERKAARDRAGKPVAGLHNVWITLNNPDELNAYTTEMIKEIILALREASSDRAAVCVVLTGAGTRAFCTGGNTREYAELYAGAPQEYRQYMRLFNDMVSAVLACDKPVLCRVNGMRVGGGQEIGMACDFSIASDLAVFGQAGPRHGSAPDGGSTDFLPLFVGMERAMYSGTLCEPWSAHKFYWLGGLTEIVPAARLEGAWVPNPLVASERTLDEYGRFVFGDFKTGAAKEDAKKTLARCTVDLSLLDEAVEKLCTQLLYTMPDCLTKTIESLRKHKLEHWDRNKEANRAWLALNMMTEANAGFRAFHYGDRDHREADFIKLRQRLAEGARWSEELIAEIAPWAAKVSAGAAK</sequence>
<name>A0A932A999_9BACT</name>
<dbReference type="AlphaFoldDB" id="A0A932A999"/>
<dbReference type="GO" id="GO:0016823">
    <property type="term" value="F:hydrolase activity, acting on acid carbon-carbon bonds, in ketonic substances"/>
    <property type="evidence" value="ECO:0007669"/>
    <property type="project" value="InterPro"/>
</dbReference>
<proteinExistence type="predicted"/>
<accession>A0A932A999</accession>
<dbReference type="SUPFAM" id="SSF52096">
    <property type="entry name" value="ClpP/crotonase"/>
    <property type="match status" value="1"/>
</dbReference>
<dbReference type="InterPro" id="IPR029045">
    <property type="entry name" value="ClpP/crotonase-like_dom_sf"/>
</dbReference>
<dbReference type="EC" id="3.7.1.21" evidence="1"/>
<dbReference type="CDD" id="cd06558">
    <property type="entry name" value="crotonase-like"/>
    <property type="match status" value="1"/>
</dbReference>
<evidence type="ECO:0000313" key="2">
    <source>
        <dbReference type="EMBL" id="MBI2679055.1"/>
    </source>
</evidence>
<dbReference type="InterPro" id="IPR001753">
    <property type="entry name" value="Enoyl-CoA_hydra/iso"/>
</dbReference>
<keyword evidence="2" id="KW-0378">Hydrolase</keyword>
<dbReference type="InterPro" id="IPR017613">
    <property type="entry name" value="Dearomat_hydrolase"/>
</dbReference>
<dbReference type="Proteomes" id="UP000779809">
    <property type="component" value="Unassembled WGS sequence"/>
</dbReference>
<dbReference type="Gene3D" id="3.90.226.10">
    <property type="entry name" value="2-enoyl-CoA Hydratase, Chain A, domain 1"/>
    <property type="match status" value="1"/>
</dbReference>
<dbReference type="NCBIfam" id="TIGR03200">
    <property type="entry name" value="dearomat_oah"/>
    <property type="match status" value="1"/>
</dbReference>
<protein>
    <recommendedName>
        <fullName evidence="1">6-oxocyclohex-1-ene-1-carbonyl-CoA hydratase</fullName>
        <ecNumber evidence="1">3.7.1.21</ecNumber>
    </recommendedName>
</protein>
<organism evidence="2 3">
    <name type="scientific">Candidatus Korobacter versatilis</name>
    <dbReference type="NCBI Taxonomy" id="658062"/>
    <lineage>
        <taxon>Bacteria</taxon>
        <taxon>Pseudomonadati</taxon>
        <taxon>Acidobacteriota</taxon>
        <taxon>Terriglobia</taxon>
        <taxon>Terriglobales</taxon>
        <taxon>Candidatus Korobacteraceae</taxon>
        <taxon>Candidatus Korobacter</taxon>
    </lineage>
</organism>
<dbReference type="GO" id="GO:0018807">
    <property type="term" value="F:6-hydroxycyclohex-1-ene-1-carboxyl-CoA hydratase activity"/>
    <property type="evidence" value="ECO:0007669"/>
    <property type="project" value="UniProtKB-UniRule"/>
</dbReference>